<gene>
    <name evidence="1" type="ORF">HINF_LOCUS50079</name>
</gene>
<name>A0ABP1KHM2_9EUKA</name>
<evidence type="ECO:0000313" key="1">
    <source>
        <dbReference type="EMBL" id="CAL6062209.1"/>
    </source>
</evidence>
<protein>
    <submittedName>
        <fullName evidence="1">Partial</fullName>
    </submittedName>
</protein>
<dbReference type="Gene3D" id="2.160.20.110">
    <property type="match status" value="1"/>
</dbReference>
<sequence>MHLMLASILLSKQLSNINQQQICQNSITINSNQYNYCLKTQNLNQLKLVNEMFMSQKYNQQIFLYTENTKYSIIDMHVNNYNVNSFSLFGFVSDTQNIMDSQINISLHYDIFQGALICIKCDVQIMNCTLIFVATGAQISALVIEVNQLLQILQSFVQYRAICSNSSGLINIIYQQINLSIIDCKLTGGNLIESNYSGFIASVITLHPNLVTIKTFFVCVNNIPAFGNQSISVHFDVNLQCDICGEHFMVYGLCLDSLQYGQQAGGTIQCVNPFMFSDNQCVCAQGYILDKLNCVDILQAIRNMTSVDNSGLLQRVTNIERMVQELDSSMTQNVSQIISYIQITQSTLESHIVSNYSSLDASLQQNTSALDKRISGNATLLAQTIVSNASALDNFIYQNSTVLDWRIYNNISALNYSFTNTTNTISQNIQALQFNLTTLDNFTKTFQQNQSQQNQEMKQVITSLGYKVNCLRNAGTYIEGLCLANYTVSCSENSSCSQLVYFASFDQYFITYSISPQSNFSSGYIFSTASIITNAFIDVSDNVQSSKVNPLFQSQSTFTNLKIQFGAQTLSSGSFISTQSSVFTINQLNIVSRSGSQLTVNADCNLNILFNSPTGAEIKNLLVNLSFVPSNGNITLILSINGVFNISGYQVLGDYSSTLTVAMIGINVQTATININQVNFRPNIYNVGNGSSYLFGNSISGASSFEINNMAIVIGNSLNFQFLGSLSTSSNYYLFGGIIAQINTASSINVNKVILDSYQKFSTNYISNSGFLVGKVDSSLSNVTIKNVCLQQNTTSTTLQFRCFGLIGYNNGITSIQNASVTFSVQSADFTSFGIVGHQSQYSLFAEVINLRTSVVVCNSGSSYYIGSVFGQEAAKNCSVQNASVIGGNISSGSNHVGGIIGDVYNNANVTILCTSVLNSHVSGSSQVAAIIGYQSSNANVTILDSSVQYSNVSGSSQVGGIIGYLNTGTNVTIMNSLVQQSNVSSSSSVGGFFGKSWSTIYLTNSQINFVRITGSQNIGVVAGYNSGTYSFINSKASSNYINGVLQKDCTSLLNSKPITGC</sequence>
<organism evidence="1 2">
    <name type="scientific">Hexamita inflata</name>
    <dbReference type="NCBI Taxonomy" id="28002"/>
    <lineage>
        <taxon>Eukaryota</taxon>
        <taxon>Metamonada</taxon>
        <taxon>Diplomonadida</taxon>
        <taxon>Hexamitidae</taxon>
        <taxon>Hexamitinae</taxon>
        <taxon>Hexamita</taxon>
    </lineage>
</organism>
<dbReference type="Proteomes" id="UP001642409">
    <property type="component" value="Unassembled WGS sequence"/>
</dbReference>
<comment type="caution">
    <text evidence="1">The sequence shown here is derived from an EMBL/GenBank/DDBJ whole genome shotgun (WGS) entry which is preliminary data.</text>
</comment>
<evidence type="ECO:0000313" key="2">
    <source>
        <dbReference type="Proteomes" id="UP001642409"/>
    </source>
</evidence>
<keyword evidence="2" id="KW-1185">Reference proteome</keyword>
<reference evidence="1 2" key="1">
    <citation type="submission" date="2024-07" db="EMBL/GenBank/DDBJ databases">
        <authorList>
            <person name="Akdeniz Z."/>
        </authorList>
    </citation>
    <scope>NUCLEOTIDE SEQUENCE [LARGE SCALE GENOMIC DNA]</scope>
</reference>
<proteinExistence type="predicted"/>
<dbReference type="EMBL" id="CAXDID020000238">
    <property type="protein sequence ID" value="CAL6062209.1"/>
    <property type="molecule type" value="Genomic_DNA"/>
</dbReference>
<accession>A0ABP1KHM2</accession>